<keyword evidence="1" id="KW-0456">Lyase</keyword>
<dbReference type="InterPro" id="IPR032465">
    <property type="entry name" value="ACMSD"/>
</dbReference>
<dbReference type="EMBL" id="CADCTL010000136">
    <property type="protein sequence ID" value="CAA9248391.1"/>
    <property type="molecule type" value="Genomic_DNA"/>
</dbReference>
<dbReference type="Gene3D" id="3.20.20.140">
    <property type="entry name" value="Metal-dependent hydrolases"/>
    <property type="match status" value="1"/>
</dbReference>
<sequence>MRIVDAQVHIWSSGAPSGNHRQVPVFTAAELLAEMDAAGVDAAVIHPPVSWDPDSNDLAVEAARRWPERFAVLGQVPLDRPVEGRARLDRWRELPGMVGLRYPLVRPEQQDWHSDGTMDWLWPEAERLGLPVATMAWRFLPVFKSVAERHPNLRLIIDHLGLVRSAQDDAAFANLGELLALARLPNVAVKATGAPGYSTAPYPFRNIHEGLRRIFDAYGPHRFFWGTDITRMPCSYRDCVTMFTEELPWLSGHDLELVMGRAVCDWLGWQPPSDRHPRHGAR</sequence>
<dbReference type="GO" id="GO:0016831">
    <property type="term" value="F:carboxy-lyase activity"/>
    <property type="evidence" value="ECO:0007669"/>
    <property type="project" value="InterPro"/>
</dbReference>
<dbReference type="Pfam" id="PF04909">
    <property type="entry name" value="Amidohydro_2"/>
    <property type="match status" value="1"/>
</dbReference>
<evidence type="ECO:0000313" key="3">
    <source>
        <dbReference type="EMBL" id="CAA9248391.1"/>
    </source>
</evidence>
<dbReference type="InterPro" id="IPR032466">
    <property type="entry name" value="Metal_Hydrolase"/>
</dbReference>
<gene>
    <name evidence="3" type="ORF">AVDCRST_MAG04-1975</name>
</gene>
<dbReference type="PANTHER" id="PTHR21240:SF19">
    <property type="entry name" value="CATALYTIC_ HYDROLASE"/>
    <property type="match status" value="1"/>
</dbReference>
<accession>A0A6J4IC22</accession>
<evidence type="ECO:0000256" key="1">
    <source>
        <dbReference type="ARBA" id="ARBA00023239"/>
    </source>
</evidence>
<protein>
    <recommendedName>
        <fullName evidence="2">Amidohydrolase-related domain-containing protein</fullName>
    </recommendedName>
</protein>
<reference evidence="3" key="1">
    <citation type="submission" date="2020-02" db="EMBL/GenBank/DDBJ databases">
        <authorList>
            <person name="Meier V. D."/>
        </authorList>
    </citation>
    <scope>NUCLEOTIDE SEQUENCE</scope>
    <source>
        <strain evidence="3">AVDCRST_MAG04</strain>
    </source>
</reference>
<dbReference type="PANTHER" id="PTHR21240">
    <property type="entry name" value="2-AMINO-3-CARBOXYLMUCONATE-6-SEMIALDEHYDE DECARBOXYLASE"/>
    <property type="match status" value="1"/>
</dbReference>
<evidence type="ECO:0000259" key="2">
    <source>
        <dbReference type="Pfam" id="PF04909"/>
    </source>
</evidence>
<name>A0A6J4IC22_9PROT</name>
<feature type="domain" description="Amidohydrolase-related" evidence="2">
    <location>
        <begin position="4"/>
        <end position="228"/>
    </location>
</feature>
<dbReference type="SUPFAM" id="SSF51556">
    <property type="entry name" value="Metallo-dependent hydrolases"/>
    <property type="match status" value="1"/>
</dbReference>
<organism evidence="3">
    <name type="scientific">uncultured Acetobacteraceae bacterium</name>
    <dbReference type="NCBI Taxonomy" id="169975"/>
    <lineage>
        <taxon>Bacteria</taxon>
        <taxon>Pseudomonadati</taxon>
        <taxon>Pseudomonadota</taxon>
        <taxon>Alphaproteobacteria</taxon>
        <taxon>Acetobacterales</taxon>
        <taxon>Acetobacteraceae</taxon>
        <taxon>environmental samples</taxon>
    </lineage>
</organism>
<dbReference type="InterPro" id="IPR006680">
    <property type="entry name" value="Amidohydro-rel"/>
</dbReference>
<dbReference type="AlphaFoldDB" id="A0A6J4IC22"/>
<proteinExistence type="predicted"/>
<dbReference type="GO" id="GO:0016787">
    <property type="term" value="F:hydrolase activity"/>
    <property type="evidence" value="ECO:0007669"/>
    <property type="project" value="InterPro"/>
</dbReference>